<gene>
    <name evidence="1" type="ORF">K432DRAFT_393859</name>
</gene>
<name>A0A8E2JEB2_9PEZI</name>
<organism evidence="1 2">
    <name type="scientific">Lepidopterella palustris CBS 459.81</name>
    <dbReference type="NCBI Taxonomy" id="1314670"/>
    <lineage>
        <taxon>Eukaryota</taxon>
        <taxon>Fungi</taxon>
        <taxon>Dikarya</taxon>
        <taxon>Ascomycota</taxon>
        <taxon>Pezizomycotina</taxon>
        <taxon>Dothideomycetes</taxon>
        <taxon>Pleosporomycetidae</taxon>
        <taxon>Mytilinidiales</taxon>
        <taxon>Argynnaceae</taxon>
        <taxon>Lepidopterella</taxon>
    </lineage>
</organism>
<dbReference type="OrthoDB" id="5419608at2759"/>
<dbReference type="AlphaFoldDB" id="A0A8E2JEB2"/>
<keyword evidence="2" id="KW-1185">Reference proteome</keyword>
<accession>A0A8E2JEB2</accession>
<reference evidence="1 2" key="1">
    <citation type="journal article" date="2016" name="Nat. Commun.">
        <title>Ectomycorrhizal ecology is imprinted in the genome of the dominant symbiotic fungus Cenococcum geophilum.</title>
        <authorList>
            <consortium name="DOE Joint Genome Institute"/>
            <person name="Peter M."/>
            <person name="Kohler A."/>
            <person name="Ohm R.A."/>
            <person name="Kuo A."/>
            <person name="Krutzmann J."/>
            <person name="Morin E."/>
            <person name="Arend M."/>
            <person name="Barry K.W."/>
            <person name="Binder M."/>
            <person name="Choi C."/>
            <person name="Clum A."/>
            <person name="Copeland A."/>
            <person name="Grisel N."/>
            <person name="Haridas S."/>
            <person name="Kipfer T."/>
            <person name="LaButti K."/>
            <person name="Lindquist E."/>
            <person name="Lipzen A."/>
            <person name="Maire R."/>
            <person name="Meier B."/>
            <person name="Mihaltcheva S."/>
            <person name="Molinier V."/>
            <person name="Murat C."/>
            <person name="Poggeler S."/>
            <person name="Quandt C.A."/>
            <person name="Sperisen C."/>
            <person name="Tritt A."/>
            <person name="Tisserant E."/>
            <person name="Crous P.W."/>
            <person name="Henrissat B."/>
            <person name="Nehls U."/>
            <person name="Egli S."/>
            <person name="Spatafora J.W."/>
            <person name="Grigoriev I.V."/>
            <person name="Martin F.M."/>
        </authorList>
    </citation>
    <scope>NUCLEOTIDE SEQUENCE [LARGE SCALE GENOMIC DNA]</scope>
    <source>
        <strain evidence="1 2">CBS 459.81</strain>
    </source>
</reference>
<evidence type="ECO:0000313" key="2">
    <source>
        <dbReference type="Proteomes" id="UP000250266"/>
    </source>
</evidence>
<sequence length="154" mass="15111">MPTVTKSISLPNVVPTRLGNVDPPPSSLMAAIMTGVPASVLVQLINPAGRSSIASEFKAGETPAWYSALPEPVKSYIVSIQAAIATGGNAYTGIDTAPIIPLATSGTTGTISGTASGANAPESTNLKGLGARPTAAFAASIGGALGILGLAIAL</sequence>
<dbReference type="EMBL" id="KV745003">
    <property type="protein sequence ID" value="OCK79490.1"/>
    <property type="molecule type" value="Genomic_DNA"/>
</dbReference>
<proteinExistence type="predicted"/>
<dbReference type="Proteomes" id="UP000250266">
    <property type="component" value="Unassembled WGS sequence"/>
</dbReference>
<protein>
    <submittedName>
        <fullName evidence="1">Uncharacterized protein</fullName>
    </submittedName>
</protein>
<evidence type="ECO:0000313" key="1">
    <source>
        <dbReference type="EMBL" id="OCK79490.1"/>
    </source>
</evidence>